<evidence type="ECO:0000313" key="3">
    <source>
        <dbReference type="Proteomes" id="UP000002384"/>
    </source>
</evidence>
<dbReference type="Gene3D" id="2.40.160.100">
    <property type="match status" value="1"/>
</dbReference>
<evidence type="ECO:0000259" key="1">
    <source>
        <dbReference type="Pfam" id="PF13372"/>
    </source>
</evidence>
<dbReference type="RefSeq" id="WP_012597977.1">
    <property type="nucleotide sequence ID" value="NC_011729.1"/>
</dbReference>
<accession>B7KEK5</accession>
<dbReference type="OrthoDB" id="311329at2"/>
<dbReference type="KEGG" id="cyc:PCC7424_0568"/>
<dbReference type="InterPro" id="IPR053728">
    <property type="entry name" value="Alginate_Permeability_Chnl"/>
</dbReference>
<keyword evidence="3" id="KW-1185">Reference proteome</keyword>
<dbReference type="AlphaFoldDB" id="B7KEK5"/>
<organism evidence="2 3">
    <name type="scientific">Gloeothece citriformis (strain PCC 7424)</name>
    <name type="common">Cyanothece sp. (strain PCC 7424)</name>
    <dbReference type="NCBI Taxonomy" id="65393"/>
    <lineage>
        <taxon>Bacteria</taxon>
        <taxon>Bacillati</taxon>
        <taxon>Cyanobacteriota</taxon>
        <taxon>Cyanophyceae</taxon>
        <taxon>Oscillatoriophycideae</taxon>
        <taxon>Chroococcales</taxon>
        <taxon>Aphanothecaceae</taxon>
        <taxon>Gloeothece</taxon>
        <taxon>Gloeothece citriformis</taxon>
    </lineage>
</organism>
<evidence type="ECO:0000313" key="2">
    <source>
        <dbReference type="EMBL" id="ACK69030.1"/>
    </source>
</evidence>
<proteinExistence type="predicted"/>
<protein>
    <recommendedName>
        <fullName evidence="1">Alginate export domain-containing protein</fullName>
    </recommendedName>
</protein>
<sequence>MNQLFNKSSYSHQYFYQNLISSLIVVLNLNGFFFRAMSSNAEEINETFQENRGIELSDHNNLILGDKSPLVDSEQSLGLTETVTEEAIALYVPNQAKNLPISALRLKILNPNDQSSSREILEKKILSHFPLKVGDHFNAQLANQGIIQIQDLPFIRHASYQIVRGKLERYVDIIINIELDPLPPDSKPIQPTGVLVTGDWGQFPLLYRNDKVIVHGTLSGEQGIFSNVAPWFGNAPQFSNLNGNPLPNLPNSTTWSESYLETGVSSQLKLNDLLTVRGGLIYSLDYSFGTNTYDSEETALFGEFQEQLIGVEIGQTRGVKIPWSIDANIGNQNYVIGTGFLIGQGTESGGQRGVVELNPLTAFLDTAIVKLRLGDLKLHGFYLESNPLPQPPTKTTLTGLNLEHTLANQLTLGFAYIHLPFSQISTREGMNVYNFRFWWSPQNSSQGLWLTGEYAYETQSKFNVEANGLYLQIGYNFDKTLWKPSINYLFAYFSGDNPNTPNQYEQFDSLYYASNWDLSDNFSNFLSNSNQITHQFSLTLQPTNNLSLTMQYFLFFTPQPATLLNSPLSWGDLGSELDLTAQYQINSNISVSANTAFAFPGPAFGRSAGFGNLNTWSFFGLTFNWSF</sequence>
<name>B7KEK5_GLOC7</name>
<reference evidence="3" key="1">
    <citation type="journal article" date="2011" name="MBio">
        <title>Novel metabolic attributes of the genus Cyanothece, comprising a group of unicellular nitrogen-fixing Cyanobacteria.</title>
        <authorList>
            <person name="Bandyopadhyay A."/>
            <person name="Elvitigala T."/>
            <person name="Welsh E."/>
            <person name="Stockel J."/>
            <person name="Liberton M."/>
            <person name="Min H."/>
            <person name="Sherman L.A."/>
            <person name="Pakrasi H.B."/>
        </authorList>
    </citation>
    <scope>NUCLEOTIDE SEQUENCE [LARGE SCALE GENOMIC DNA]</scope>
    <source>
        <strain evidence="3">PCC 7424</strain>
    </source>
</reference>
<dbReference type="HOGENOM" id="CLU_027062_0_0_3"/>
<dbReference type="Pfam" id="PF13372">
    <property type="entry name" value="Alginate_exp"/>
    <property type="match status" value="1"/>
</dbReference>
<dbReference type="eggNOG" id="COG3203">
    <property type="taxonomic scope" value="Bacteria"/>
</dbReference>
<dbReference type="Proteomes" id="UP000002384">
    <property type="component" value="Chromosome"/>
</dbReference>
<dbReference type="InterPro" id="IPR025388">
    <property type="entry name" value="Alginate_export_dom"/>
</dbReference>
<feature type="domain" description="Alginate export" evidence="1">
    <location>
        <begin position="446"/>
        <end position="607"/>
    </location>
</feature>
<dbReference type="STRING" id="65393.PCC7424_0568"/>
<gene>
    <name evidence="2" type="ordered locus">PCC7424_0568</name>
</gene>
<dbReference type="EMBL" id="CP001291">
    <property type="protein sequence ID" value="ACK69030.1"/>
    <property type="molecule type" value="Genomic_DNA"/>
</dbReference>